<protein>
    <submittedName>
        <fullName evidence="1">Uncharacterized protein</fullName>
    </submittedName>
</protein>
<sequence>MTPKQAYFALNGLIHDEWKTRTSVRAGKGGEVSFRGFRGSYELSWEDVSGKKHSATVKLD</sequence>
<dbReference type="AlphaFoldDB" id="A0A645H2Y8"/>
<evidence type="ECO:0000313" key="1">
    <source>
        <dbReference type="EMBL" id="MPN32672.1"/>
    </source>
</evidence>
<name>A0A645H2Y8_9ZZZZ</name>
<dbReference type="EMBL" id="VSSQ01084807">
    <property type="protein sequence ID" value="MPN32672.1"/>
    <property type="molecule type" value="Genomic_DNA"/>
</dbReference>
<reference evidence="1" key="1">
    <citation type="submission" date="2019-08" db="EMBL/GenBank/DDBJ databases">
        <authorList>
            <person name="Kucharzyk K."/>
            <person name="Murdoch R.W."/>
            <person name="Higgins S."/>
            <person name="Loffler F."/>
        </authorList>
    </citation>
    <scope>NUCLEOTIDE SEQUENCE</scope>
</reference>
<proteinExistence type="predicted"/>
<comment type="caution">
    <text evidence="1">The sequence shown here is derived from an EMBL/GenBank/DDBJ whole genome shotgun (WGS) entry which is preliminary data.</text>
</comment>
<gene>
    <name evidence="1" type="ORF">SDC9_180152</name>
</gene>
<accession>A0A645H2Y8</accession>
<organism evidence="1">
    <name type="scientific">bioreactor metagenome</name>
    <dbReference type="NCBI Taxonomy" id="1076179"/>
    <lineage>
        <taxon>unclassified sequences</taxon>
        <taxon>metagenomes</taxon>
        <taxon>ecological metagenomes</taxon>
    </lineage>
</organism>